<comment type="caution">
    <text evidence="4">The sequence shown here is derived from an EMBL/GenBank/DDBJ whole genome shotgun (WGS) entry which is preliminary data.</text>
</comment>
<evidence type="ECO:0000259" key="3">
    <source>
        <dbReference type="Pfam" id="PF16344"/>
    </source>
</evidence>
<dbReference type="Proteomes" id="UP000886851">
    <property type="component" value="Unassembled WGS sequence"/>
</dbReference>
<feature type="domain" description="FecR protein" evidence="2">
    <location>
        <begin position="121"/>
        <end position="215"/>
    </location>
</feature>
<evidence type="ECO:0000259" key="2">
    <source>
        <dbReference type="Pfam" id="PF04773"/>
    </source>
</evidence>
<reference evidence="4" key="1">
    <citation type="journal article" date="2021" name="PeerJ">
        <title>Extensive microbial diversity within the chicken gut microbiome revealed by metagenomics and culture.</title>
        <authorList>
            <person name="Gilroy R."/>
            <person name="Ravi A."/>
            <person name="Getino M."/>
            <person name="Pursley I."/>
            <person name="Horton D.L."/>
            <person name="Alikhan N.F."/>
            <person name="Baker D."/>
            <person name="Gharbi K."/>
            <person name="Hall N."/>
            <person name="Watson M."/>
            <person name="Adriaenssens E.M."/>
            <person name="Foster-Nyarko E."/>
            <person name="Jarju S."/>
            <person name="Secka A."/>
            <person name="Antonio M."/>
            <person name="Oren A."/>
            <person name="Chaudhuri R.R."/>
            <person name="La Ragione R."/>
            <person name="Hildebrand F."/>
            <person name="Pallen M.J."/>
        </authorList>
    </citation>
    <scope>NUCLEOTIDE SEQUENCE</scope>
    <source>
        <strain evidence="4">Gambia2-208</strain>
    </source>
</reference>
<feature type="transmembrane region" description="Helical" evidence="1">
    <location>
        <begin position="82"/>
        <end position="104"/>
    </location>
</feature>
<evidence type="ECO:0000313" key="5">
    <source>
        <dbReference type="Proteomes" id="UP000886851"/>
    </source>
</evidence>
<dbReference type="PANTHER" id="PTHR30273">
    <property type="entry name" value="PERIPLASMIC SIGNAL SENSOR AND SIGMA FACTOR ACTIVATOR FECR-RELATED"/>
    <property type="match status" value="1"/>
</dbReference>
<dbReference type="Pfam" id="PF16344">
    <property type="entry name" value="FecR_C"/>
    <property type="match status" value="1"/>
</dbReference>
<gene>
    <name evidence="4" type="ORF">H9824_02785</name>
</gene>
<dbReference type="Gene3D" id="2.60.120.1440">
    <property type="match status" value="1"/>
</dbReference>
<name>A0A9D1ZH34_9BACE</name>
<evidence type="ECO:0000256" key="1">
    <source>
        <dbReference type="SAM" id="Phobius"/>
    </source>
</evidence>
<dbReference type="GO" id="GO:0016989">
    <property type="term" value="F:sigma factor antagonist activity"/>
    <property type="evidence" value="ECO:0007669"/>
    <property type="project" value="TreeGrafter"/>
</dbReference>
<organism evidence="4 5">
    <name type="scientific">Candidatus Bacteroides pullicola</name>
    <dbReference type="NCBI Taxonomy" id="2838475"/>
    <lineage>
        <taxon>Bacteria</taxon>
        <taxon>Pseudomonadati</taxon>
        <taxon>Bacteroidota</taxon>
        <taxon>Bacteroidia</taxon>
        <taxon>Bacteroidales</taxon>
        <taxon>Bacteroidaceae</taxon>
        <taxon>Bacteroides</taxon>
    </lineage>
</organism>
<dbReference type="InterPro" id="IPR012373">
    <property type="entry name" value="Ferrdict_sens_TM"/>
</dbReference>
<dbReference type="InterPro" id="IPR006860">
    <property type="entry name" value="FecR"/>
</dbReference>
<dbReference type="AlphaFoldDB" id="A0A9D1ZH34"/>
<keyword evidence="1" id="KW-1133">Transmembrane helix</keyword>
<feature type="domain" description="Protein FecR C-terminal" evidence="3">
    <location>
        <begin position="263"/>
        <end position="323"/>
    </location>
</feature>
<evidence type="ECO:0000313" key="4">
    <source>
        <dbReference type="EMBL" id="HIY87616.1"/>
    </source>
</evidence>
<keyword evidence="1" id="KW-0472">Membrane</keyword>
<protein>
    <submittedName>
        <fullName evidence="4">DUF4974 domain-containing protein</fullName>
    </submittedName>
</protein>
<dbReference type="Gene3D" id="3.55.50.30">
    <property type="match status" value="1"/>
</dbReference>
<proteinExistence type="predicted"/>
<dbReference type="InterPro" id="IPR032508">
    <property type="entry name" value="FecR_C"/>
</dbReference>
<dbReference type="EMBL" id="DXCV01000024">
    <property type="protein sequence ID" value="HIY87616.1"/>
    <property type="molecule type" value="Genomic_DNA"/>
</dbReference>
<dbReference type="Pfam" id="PF04773">
    <property type="entry name" value="FecR"/>
    <property type="match status" value="1"/>
</dbReference>
<sequence length="339" mass="39453">MNEQKPDREQLLFDYYDGKLGEAGRNEVKSWIEASEENRRTARRIYSLLLATDTNRIRPLIHTEEALDKVKRESTAQKQRKTWWQVIQQIAAVLFLPLITFLIWQQSLLNDRTRTIPTLEVRTNPGMTTRLTLPDSTVVYLNSSSVLSYPAQFDKTERTIRLSGEAYFEVTQDPKRRFVVHTPAQSAIEVYGTCFNVEAYPDDPYITTTLTEGKVGFIHTEGNTTLYTPMEAGEKLRYDVHTHELTRTRTTGTSELSWKDGLIIFQNTPFKEALRMLEKRFDVEFIVTNPKLDNDRFTGTFSTQRLERILQYFEISSNIHWKYADDPTPERGKAKIEIH</sequence>
<accession>A0A9D1ZH34</accession>
<dbReference type="PIRSF" id="PIRSF018266">
    <property type="entry name" value="FecR"/>
    <property type="match status" value="1"/>
</dbReference>
<dbReference type="PANTHER" id="PTHR30273:SF2">
    <property type="entry name" value="PROTEIN FECR"/>
    <property type="match status" value="1"/>
</dbReference>
<reference evidence="4" key="2">
    <citation type="submission" date="2021-04" db="EMBL/GenBank/DDBJ databases">
        <authorList>
            <person name="Gilroy R."/>
        </authorList>
    </citation>
    <scope>NUCLEOTIDE SEQUENCE</scope>
    <source>
        <strain evidence="4">Gambia2-208</strain>
    </source>
</reference>
<keyword evidence="1" id="KW-0812">Transmembrane</keyword>